<sequence>MNIMNSSSIGPNEIKADGFTVLAQGGGENALFEYARLSDFLFDQLNVSSIVLIHGLGGHPRDTWTYRNKTTGNVSDDSKYGLRKVFKHKKRNTDHLEVPRGKEEDLYWPGELLAKDFKDARIMTYGYDSQIARSIGSAANQNTISSHGNNLLNRLARERSSDPRRPLIFIAHSLGGLVLKRALINSRSTIADNQDLRNIYECTLGIIFFGTPHRGGSDLASWGLLASRIVKAFGLDVNDRILRSLTGDDGILDDLAADFSKMLGDKAFHVDTFQEEREFHGLPGFTGKIVPAASSALQDARERIHGINANHVDMCRFSGQEDEGYKATNGAVTRYMASWNRLLTEESVGQ</sequence>
<keyword evidence="5" id="KW-0496">Mitochondrion</keyword>
<comment type="subcellular location">
    <subcellularLocation>
        <location evidence="2">Endoplasmic reticulum</location>
    </subcellularLocation>
    <subcellularLocation>
        <location evidence="3">Membrane</location>
    </subcellularLocation>
    <subcellularLocation>
        <location evidence="1">Mitochondrion</location>
    </subcellularLocation>
</comment>
<dbReference type="AlphaFoldDB" id="A0A4U0WPM8"/>
<dbReference type="InterPro" id="IPR029058">
    <property type="entry name" value="AB_hydrolase_fold"/>
</dbReference>
<evidence type="ECO:0000256" key="4">
    <source>
        <dbReference type="ARBA" id="ARBA00022824"/>
    </source>
</evidence>
<evidence type="ECO:0000256" key="2">
    <source>
        <dbReference type="ARBA" id="ARBA00004240"/>
    </source>
</evidence>
<evidence type="ECO:0000313" key="7">
    <source>
        <dbReference type="EMBL" id="TKA63575.1"/>
    </source>
</evidence>
<protein>
    <recommendedName>
        <fullName evidence="9">DUF676 domain-containing protein</fullName>
    </recommendedName>
</protein>
<dbReference type="EMBL" id="NAJN01001384">
    <property type="protein sequence ID" value="TKA63575.1"/>
    <property type="molecule type" value="Genomic_DNA"/>
</dbReference>
<name>A0A4U0WPM8_9PEZI</name>
<keyword evidence="8" id="KW-1185">Reference proteome</keyword>
<keyword evidence="4" id="KW-0256">Endoplasmic reticulum</keyword>
<dbReference type="GO" id="GO:0005739">
    <property type="term" value="C:mitochondrion"/>
    <property type="evidence" value="ECO:0007669"/>
    <property type="project" value="UniProtKB-SubCell"/>
</dbReference>
<evidence type="ECO:0000313" key="8">
    <source>
        <dbReference type="Proteomes" id="UP000308768"/>
    </source>
</evidence>
<organism evidence="7 8">
    <name type="scientific">Cryomyces minteri</name>
    <dbReference type="NCBI Taxonomy" id="331657"/>
    <lineage>
        <taxon>Eukaryota</taxon>
        <taxon>Fungi</taxon>
        <taxon>Dikarya</taxon>
        <taxon>Ascomycota</taxon>
        <taxon>Pezizomycotina</taxon>
        <taxon>Dothideomycetes</taxon>
        <taxon>Dothideomycetes incertae sedis</taxon>
        <taxon>Cryomyces</taxon>
    </lineage>
</organism>
<dbReference type="InterPro" id="IPR052374">
    <property type="entry name" value="SERAC1"/>
</dbReference>
<evidence type="ECO:0000256" key="3">
    <source>
        <dbReference type="ARBA" id="ARBA00004370"/>
    </source>
</evidence>
<proteinExistence type="predicted"/>
<gene>
    <name evidence="7" type="ORF">B0A49_11071</name>
</gene>
<evidence type="ECO:0000256" key="5">
    <source>
        <dbReference type="ARBA" id="ARBA00023128"/>
    </source>
</evidence>
<dbReference type="SUPFAM" id="SSF53474">
    <property type="entry name" value="alpha/beta-Hydrolases"/>
    <property type="match status" value="1"/>
</dbReference>
<dbReference type="GO" id="GO:0005783">
    <property type="term" value="C:endoplasmic reticulum"/>
    <property type="evidence" value="ECO:0007669"/>
    <property type="project" value="UniProtKB-SubCell"/>
</dbReference>
<keyword evidence="6" id="KW-0472">Membrane</keyword>
<evidence type="ECO:0008006" key="9">
    <source>
        <dbReference type="Google" id="ProtNLM"/>
    </source>
</evidence>
<dbReference type="Proteomes" id="UP000308768">
    <property type="component" value="Unassembled WGS sequence"/>
</dbReference>
<dbReference type="GO" id="GO:0016020">
    <property type="term" value="C:membrane"/>
    <property type="evidence" value="ECO:0007669"/>
    <property type="project" value="UniProtKB-SubCell"/>
</dbReference>
<dbReference type="PANTHER" id="PTHR48182:SF2">
    <property type="entry name" value="PROTEIN SERAC1"/>
    <property type="match status" value="1"/>
</dbReference>
<evidence type="ECO:0000256" key="6">
    <source>
        <dbReference type="ARBA" id="ARBA00023136"/>
    </source>
</evidence>
<accession>A0A4U0WPM8</accession>
<evidence type="ECO:0000256" key="1">
    <source>
        <dbReference type="ARBA" id="ARBA00004173"/>
    </source>
</evidence>
<dbReference type="PANTHER" id="PTHR48182">
    <property type="entry name" value="PROTEIN SERAC1"/>
    <property type="match status" value="1"/>
</dbReference>
<dbReference type="Gene3D" id="3.40.50.1820">
    <property type="entry name" value="alpha/beta hydrolase"/>
    <property type="match status" value="1"/>
</dbReference>
<reference evidence="7 8" key="1">
    <citation type="submission" date="2017-03" db="EMBL/GenBank/DDBJ databases">
        <title>Genomes of endolithic fungi from Antarctica.</title>
        <authorList>
            <person name="Coleine C."/>
            <person name="Masonjones S."/>
            <person name="Stajich J.E."/>
        </authorList>
    </citation>
    <scope>NUCLEOTIDE SEQUENCE [LARGE SCALE GENOMIC DNA]</scope>
    <source>
        <strain evidence="7 8">CCFEE 5187</strain>
    </source>
</reference>
<dbReference type="OrthoDB" id="5086500at2759"/>
<dbReference type="STRING" id="331657.A0A4U0WPM8"/>
<comment type="caution">
    <text evidence="7">The sequence shown here is derived from an EMBL/GenBank/DDBJ whole genome shotgun (WGS) entry which is preliminary data.</text>
</comment>